<proteinExistence type="predicted"/>
<evidence type="ECO:0000313" key="1">
    <source>
        <dbReference type="EMBL" id="QNR25165.1"/>
    </source>
</evidence>
<name>A0A7H0VHG7_9FLAO</name>
<dbReference type="KEGG" id="chyd:H4K34_04820"/>
<protein>
    <submittedName>
        <fullName evidence="1">DUF1963 domain-containing protein</fullName>
    </submittedName>
</protein>
<dbReference type="Pfam" id="PF09234">
    <property type="entry name" value="DUF1963"/>
    <property type="match status" value="1"/>
</dbReference>
<dbReference type="SUPFAM" id="SSF103032">
    <property type="entry name" value="Hypothetical protein YwqG"/>
    <property type="match status" value="1"/>
</dbReference>
<sequence>MTREEFETKIKKPAILFQVGGFRPTDSKTASWIGKVMVGEAGESWPESNGKPMIPICQLNLKELPSRPDNLKDIEFISLFIDSEELPNDQANGDLWLIRSYANIEDLVEIDSPEHEFPIKAFPLKVTEVENDFPCWEDCPTEIPEEYKDEYYQHFPNQEGFKIGGWPTLIQSEISWGPFNEHPAEPEYVFQIDSSEKAHLGWGDSGVAYIGRGTKPGYKDVWTFSWQGM</sequence>
<accession>A0A7H0VHG7</accession>
<dbReference type="EMBL" id="CP060139">
    <property type="protein sequence ID" value="QNR25165.1"/>
    <property type="molecule type" value="Genomic_DNA"/>
</dbReference>
<dbReference type="AlphaFoldDB" id="A0A7H0VHG7"/>
<evidence type="ECO:0000313" key="2">
    <source>
        <dbReference type="Proteomes" id="UP000516305"/>
    </source>
</evidence>
<dbReference type="Gene3D" id="2.30.320.10">
    <property type="entry name" value="YwqG-like"/>
    <property type="match status" value="1"/>
</dbReference>
<gene>
    <name evidence="1" type="ORF">H4K34_04820</name>
</gene>
<organism evidence="1 2">
    <name type="scientific">Croceimicrobium hydrocarbonivorans</name>
    <dbReference type="NCBI Taxonomy" id="2761580"/>
    <lineage>
        <taxon>Bacteria</taxon>
        <taxon>Pseudomonadati</taxon>
        <taxon>Bacteroidota</taxon>
        <taxon>Flavobacteriia</taxon>
        <taxon>Flavobacteriales</taxon>
        <taxon>Owenweeksiaceae</taxon>
        <taxon>Croceimicrobium</taxon>
    </lineage>
</organism>
<dbReference type="InterPro" id="IPR015315">
    <property type="entry name" value="DUF1963"/>
</dbReference>
<dbReference type="PANTHER" id="PTHR36436">
    <property type="entry name" value="SLL5081 PROTEIN"/>
    <property type="match status" value="1"/>
</dbReference>
<reference evidence="1 2" key="1">
    <citation type="submission" date="2020-08" db="EMBL/GenBank/DDBJ databases">
        <title>Croceimicrobium hydrocarbonivorans gen. nov., sp. nov., a novel marine bacterium isolated from a bacterial consortium that degrades polyethylene terephthalate.</title>
        <authorList>
            <person name="Liu R."/>
        </authorList>
    </citation>
    <scope>NUCLEOTIDE SEQUENCE [LARGE SCALE GENOMIC DNA]</scope>
    <source>
        <strain evidence="1 2">A20-9</strain>
    </source>
</reference>
<dbReference type="Proteomes" id="UP000516305">
    <property type="component" value="Chromosome"/>
</dbReference>
<dbReference type="PANTHER" id="PTHR36436:SF6">
    <property type="entry name" value="SLL5081 PROTEIN"/>
    <property type="match status" value="1"/>
</dbReference>
<keyword evidence="2" id="KW-1185">Reference proteome</keyword>
<dbReference type="RefSeq" id="WP_210759691.1">
    <property type="nucleotide sequence ID" value="NZ_CP060139.1"/>
</dbReference>
<dbReference type="InterPro" id="IPR035948">
    <property type="entry name" value="YwqG-like_sf"/>
</dbReference>